<evidence type="ECO:0000313" key="3">
    <source>
        <dbReference type="Proteomes" id="UP001302368"/>
    </source>
</evidence>
<dbReference type="Proteomes" id="UP001302368">
    <property type="component" value="Chromosome"/>
</dbReference>
<dbReference type="RefSeq" id="WP_305736777.1">
    <property type="nucleotide sequence ID" value="NZ_CP137744.1"/>
</dbReference>
<dbReference type="EMBL" id="CP137744">
    <property type="protein sequence ID" value="WOZ76286.1"/>
    <property type="molecule type" value="Genomic_DNA"/>
</dbReference>
<accession>A0ABZ0MLD1</accession>
<gene>
    <name evidence="2" type="ORF">Q8Y70_17055</name>
</gene>
<protein>
    <submittedName>
        <fullName evidence="2">Uncharacterized protein</fullName>
    </submittedName>
</protein>
<proteinExistence type="predicted"/>
<evidence type="ECO:0000313" key="2">
    <source>
        <dbReference type="EMBL" id="WOZ76286.1"/>
    </source>
</evidence>
<keyword evidence="3" id="KW-1185">Reference proteome</keyword>
<name>A0ABZ0MLD1_9ENTR</name>
<reference evidence="2 3" key="1">
    <citation type="submission" date="2023-10" db="EMBL/GenBank/DDBJ databases">
        <title>Genome sequencing of the isolated polysaccharide-producing bacterium Kosakonia sacchari KS2022.</title>
        <authorList>
            <person name="Yi X."/>
        </authorList>
    </citation>
    <scope>NUCLEOTIDE SEQUENCE [LARGE SCALE GENOMIC DNA]</scope>
    <source>
        <strain evidence="2 3">KS2022</strain>
    </source>
</reference>
<organism evidence="2 3">
    <name type="scientific">Kosakonia sacchari</name>
    <dbReference type="NCBI Taxonomy" id="1158459"/>
    <lineage>
        <taxon>Bacteria</taxon>
        <taxon>Pseudomonadati</taxon>
        <taxon>Pseudomonadota</taxon>
        <taxon>Gammaproteobacteria</taxon>
        <taxon>Enterobacterales</taxon>
        <taxon>Enterobacteriaceae</taxon>
        <taxon>Kosakonia</taxon>
    </lineage>
</organism>
<feature type="signal peptide" evidence="1">
    <location>
        <begin position="1"/>
        <end position="20"/>
    </location>
</feature>
<feature type="chain" id="PRO_5046527549" evidence="1">
    <location>
        <begin position="21"/>
        <end position="94"/>
    </location>
</feature>
<evidence type="ECO:0000256" key="1">
    <source>
        <dbReference type="SAM" id="SignalP"/>
    </source>
</evidence>
<keyword evidence="1" id="KW-0732">Signal</keyword>
<sequence>MKIIKISILTVSLSICSAGAVTFDLGKDIQQCLTLPAYGDKKNQTQCKDELKEKSEKSLEETITKVKKLINNDYDTPYHLNDPEGSEIKDLFWE</sequence>